<evidence type="ECO:0000313" key="2">
    <source>
        <dbReference type="Proteomes" id="UP001610411"/>
    </source>
</evidence>
<sequence>ICFTKTKLSTFSTSKNWYLYLNLHSKDDSNSSL</sequence>
<dbReference type="EMBL" id="JBFSEQ010000009">
    <property type="protein sequence ID" value="KAL2768989.1"/>
    <property type="molecule type" value="Genomic_DNA"/>
</dbReference>
<reference evidence="1 2" key="1">
    <citation type="journal article" date="2024" name="G3 (Bethesda)">
        <title>A hybrid genome assembly of the endangered aye-aye (Daubentonia madagascariensis).</title>
        <authorList>
            <person name="Versoza C.J."/>
            <person name="Pfeifer S.P."/>
        </authorList>
    </citation>
    <scope>NUCLEOTIDE SEQUENCE [LARGE SCALE GENOMIC DNA]</scope>
    <source>
        <strain evidence="1">6821</strain>
    </source>
</reference>
<organism evidence="1 2">
    <name type="scientific">Daubentonia madagascariensis</name>
    <name type="common">Aye-aye</name>
    <name type="synonym">Sciurus madagascariensis</name>
    <dbReference type="NCBI Taxonomy" id="31869"/>
    <lineage>
        <taxon>Eukaryota</taxon>
        <taxon>Metazoa</taxon>
        <taxon>Chordata</taxon>
        <taxon>Craniata</taxon>
        <taxon>Vertebrata</taxon>
        <taxon>Euteleostomi</taxon>
        <taxon>Mammalia</taxon>
        <taxon>Eutheria</taxon>
        <taxon>Euarchontoglires</taxon>
        <taxon>Primates</taxon>
        <taxon>Strepsirrhini</taxon>
        <taxon>Chiromyiformes</taxon>
        <taxon>Daubentoniidae</taxon>
        <taxon>Daubentonia</taxon>
    </lineage>
</organism>
<evidence type="ECO:0000313" key="1">
    <source>
        <dbReference type="EMBL" id="KAL2768989.1"/>
    </source>
</evidence>
<dbReference type="AlphaFoldDB" id="A0ABD2DQ95"/>
<keyword evidence="1" id="KW-0346">Stress response</keyword>
<gene>
    <name evidence="1" type="ORF">WCI35_024564</name>
</gene>
<keyword evidence="2" id="KW-1185">Reference proteome</keyword>
<name>A0ABD2DQ95_DAUMA</name>
<comment type="caution">
    <text evidence="1">The sequence shown here is derived from an EMBL/GenBank/DDBJ whole genome shotgun (WGS) entry which is preliminary data.</text>
</comment>
<accession>A0ABD2DQ95</accession>
<feature type="non-terminal residue" evidence="1">
    <location>
        <position position="1"/>
    </location>
</feature>
<dbReference type="Proteomes" id="UP001610411">
    <property type="component" value="Unassembled WGS sequence"/>
</dbReference>
<feature type="non-terminal residue" evidence="1">
    <location>
        <position position="33"/>
    </location>
</feature>
<proteinExistence type="predicted"/>
<protein>
    <submittedName>
        <fullName evidence="1">Heat shock transcription factor, Y-linked isoform 2</fullName>
    </submittedName>
</protein>